<sequence length="205" mass="21103" precursor="true">MRLATICAAGLVVFATCVPTFASIATVDFESAVPGAKVSGDELATVGSLVAKVGSQTGSIVAGGGPAGAGDQYLYSDDGGADPQDRAVEIVFNKPISSILSLDALFQDSGGTDFTIRIPGPGPNIVVFSSNAGGLNPAWFTDVIGGPLVLPFYTTKLIFTDNDTNPVGIDNLKVEYVPEAGSLIAWSVLAGGFFGFVRLRRNARV</sequence>
<evidence type="ECO:0000256" key="2">
    <source>
        <dbReference type="SAM" id="SignalP"/>
    </source>
</evidence>
<keyword evidence="1" id="KW-0472">Membrane</keyword>
<evidence type="ECO:0008006" key="5">
    <source>
        <dbReference type="Google" id="ProtNLM"/>
    </source>
</evidence>
<reference evidence="3 4" key="1">
    <citation type="submission" date="2019-02" db="EMBL/GenBank/DDBJ databases">
        <title>Deep-cultivation of Planctomycetes and their phenomic and genomic characterization uncovers novel biology.</title>
        <authorList>
            <person name="Wiegand S."/>
            <person name="Jogler M."/>
            <person name="Boedeker C."/>
            <person name="Pinto D."/>
            <person name="Vollmers J."/>
            <person name="Rivas-Marin E."/>
            <person name="Kohn T."/>
            <person name="Peeters S.H."/>
            <person name="Heuer A."/>
            <person name="Rast P."/>
            <person name="Oberbeckmann S."/>
            <person name="Bunk B."/>
            <person name="Jeske O."/>
            <person name="Meyerdierks A."/>
            <person name="Storesund J.E."/>
            <person name="Kallscheuer N."/>
            <person name="Luecker S."/>
            <person name="Lage O.M."/>
            <person name="Pohl T."/>
            <person name="Merkel B.J."/>
            <person name="Hornburger P."/>
            <person name="Mueller R.-W."/>
            <person name="Bruemmer F."/>
            <person name="Labrenz M."/>
            <person name="Spormann A.M."/>
            <person name="Op den Camp H."/>
            <person name="Overmann J."/>
            <person name="Amann R."/>
            <person name="Jetten M.S.M."/>
            <person name="Mascher T."/>
            <person name="Medema M.H."/>
            <person name="Devos D.P."/>
            <person name="Kaster A.-K."/>
            <person name="Ovreas L."/>
            <person name="Rohde M."/>
            <person name="Galperin M.Y."/>
            <person name="Jogler C."/>
        </authorList>
    </citation>
    <scope>NUCLEOTIDE SEQUENCE [LARGE SCALE GENOMIC DNA]</scope>
    <source>
        <strain evidence="3 4">Pla175</strain>
    </source>
</reference>
<evidence type="ECO:0000256" key="1">
    <source>
        <dbReference type="SAM" id="Phobius"/>
    </source>
</evidence>
<evidence type="ECO:0000313" key="4">
    <source>
        <dbReference type="Proteomes" id="UP000317429"/>
    </source>
</evidence>
<dbReference type="EMBL" id="CP036291">
    <property type="protein sequence ID" value="QDU89413.1"/>
    <property type="molecule type" value="Genomic_DNA"/>
</dbReference>
<feature type="signal peptide" evidence="2">
    <location>
        <begin position="1"/>
        <end position="22"/>
    </location>
</feature>
<dbReference type="RefSeq" id="WP_145285886.1">
    <property type="nucleotide sequence ID" value="NZ_CP036291.1"/>
</dbReference>
<dbReference type="AlphaFoldDB" id="A0A518DD85"/>
<dbReference type="Proteomes" id="UP000317429">
    <property type="component" value="Chromosome"/>
</dbReference>
<name>A0A518DD85_9BACT</name>
<keyword evidence="1" id="KW-0812">Transmembrane</keyword>
<evidence type="ECO:0000313" key="3">
    <source>
        <dbReference type="EMBL" id="QDU89413.1"/>
    </source>
</evidence>
<keyword evidence="2" id="KW-0732">Signal</keyword>
<protein>
    <recommendedName>
        <fullName evidence="5">PEP-CTERM protein-sorting domain-containing protein</fullName>
    </recommendedName>
</protein>
<keyword evidence="4" id="KW-1185">Reference proteome</keyword>
<feature type="transmembrane region" description="Helical" evidence="1">
    <location>
        <begin position="180"/>
        <end position="199"/>
    </location>
</feature>
<proteinExistence type="predicted"/>
<gene>
    <name evidence="3" type="ORF">Pla175_28030</name>
</gene>
<keyword evidence="1" id="KW-1133">Transmembrane helix</keyword>
<dbReference type="KEGG" id="pnd:Pla175_28030"/>
<organism evidence="3 4">
    <name type="scientific">Pirellulimonas nuda</name>
    <dbReference type="NCBI Taxonomy" id="2528009"/>
    <lineage>
        <taxon>Bacteria</taxon>
        <taxon>Pseudomonadati</taxon>
        <taxon>Planctomycetota</taxon>
        <taxon>Planctomycetia</taxon>
        <taxon>Pirellulales</taxon>
        <taxon>Lacipirellulaceae</taxon>
        <taxon>Pirellulimonas</taxon>
    </lineage>
</organism>
<feature type="chain" id="PRO_5021984001" description="PEP-CTERM protein-sorting domain-containing protein" evidence="2">
    <location>
        <begin position="23"/>
        <end position="205"/>
    </location>
</feature>
<accession>A0A518DD85</accession>